<keyword evidence="6" id="KW-1185">Reference proteome</keyword>
<comment type="caution">
    <text evidence="5">The sequence shown here is derived from an EMBL/GenBank/DDBJ whole genome shotgun (WGS) entry which is preliminary data.</text>
</comment>
<organism evidence="5 6">
    <name type="scientific">Heterodera trifolii</name>
    <dbReference type="NCBI Taxonomy" id="157864"/>
    <lineage>
        <taxon>Eukaryota</taxon>
        <taxon>Metazoa</taxon>
        <taxon>Ecdysozoa</taxon>
        <taxon>Nematoda</taxon>
        <taxon>Chromadorea</taxon>
        <taxon>Rhabditida</taxon>
        <taxon>Tylenchina</taxon>
        <taxon>Tylenchomorpha</taxon>
        <taxon>Tylenchoidea</taxon>
        <taxon>Heteroderidae</taxon>
        <taxon>Heteroderinae</taxon>
        <taxon>Heterodera</taxon>
    </lineage>
</organism>
<evidence type="ECO:0000313" key="6">
    <source>
        <dbReference type="Proteomes" id="UP001620626"/>
    </source>
</evidence>
<dbReference type="PROSITE" id="PS00518">
    <property type="entry name" value="ZF_RING_1"/>
    <property type="match status" value="1"/>
</dbReference>
<feature type="region of interest" description="Disordered" evidence="4">
    <location>
        <begin position="75"/>
        <end position="109"/>
    </location>
</feature>
<proteinExistence type="predicted"/>
<accession>A0ABD2LUX2</accession>
<evidence type="ECO:0000256" key="3">
    <source>
        <dbReference type="ARBA" id="ARBA00022833"/>
    </source>
</evidence>
<evidence type="ECO:0000313" key="5">
    <source>
        <dbReference type="EMBL" id="KAL3118994.1"/>
    </source>
</evidence>
<gene>
    <name evidence="5" type="ORF">niasHT_003777</name>
</gene>
<reference evidence="5 6" key="1">
    <citation type="submission" date="2024-10" db="EMBL/GenBank/DDBJ databases">
        <authorList>
            <person name="Kim D."/>
        </authorList>
    </citation>
    <scope>NUCLEOTIDE SEQUENCE [LARGE SCALE GENOMIC DNA]</scope>
    <source>
        <strain evidence="5">BH-2024</strain>
    </source>
</reference>
<evidence type="ECO:0000256" key="1">
    <source>
        <dbReference type="ARBA" id="ARBA00022723"/>
    </source>
</evidence>
<dbReference type="EMBL" id="JBICBT010000258">
    <property type="protein sequence ID" value="KAL3118994.1"/>
    <property type="molecule type" value="Genomic_DNA"/>
</dbReference>
<dbReference type="AlphaFoldDB" id="A0ABD2LUX2"/>
<sequence>MVSQACLHRFCAFCARGANCCPFCGVSTHFKIDLNFALIVSKVKARGKCFVKRRIVDVLYGDGANLSSFGNGRLSRMSATQEKEKERTSHQSSTRFVHESEPSTSSAQFNEAIGNGDTFPLQKSGNVPHQMNGVVNYIAVPTPFCCSSPLPPISVDSESNASNKNGNSLINRRSLCKHFVDYEPIVLWPDGENFKMNDLPKCLLRPRHLLIPPEATVAHLVGYLFKRAEIEATWKQRKYHVEFMKVEEEREELRLWMDPMRNIEYLIRDFKNNLQENSEAKSQAYMLIVRKTQNDLNFNTNLIMSHPFKALSDQQLLVELIREHKNNGIRTENKTITQQQGQVERRQFEKTQSQRPIRPLKIVFRFVINAM</sequence>
<dbReference type="GO" id="GO:0008270">
    <property type="term" value="F:zinc ion binding"/>
    <property type="evidence" value="ECO:0007669"/>
    <property type="project" value="UniProtKB-KW"/>
</dbReference>
<dbReference type="Proteomes" id="UP001620626">
    <property type="component" value="Unassembled WGS sequence"/>
</dbReference>
<protein>
    <submittedName>
        <fullName evidence="5">Uncharacterized protein</fullName>
    </submittedName>
</protein>
<name>A0ABD2LUX2_9BILA</name>
<keyword evidence="2" id="KW-0863">Zinc-finger</keyword>
<dbReference type="InterPro" id="IPR017907">
    <property type="entry name" value="Znf_RING_CS"/>
</dbReference>
<evidence type="ECO:0000256" key="2">
    <source>
        <dbReference type="ARBA" id="ARBA00022771"/>
    </source>
</evidence>
<evidence type="ECO:0000256" key="4">
    <source>
        <dbReference type="SAM" id="MobiDB-lite"/>
    </source>
</evidence>
<keyword evidence="3" id="KW-0862">Zinc</keyword>
<keyword evidence="1" id="KW-0479">Metal-binding</keyword>